<evidence type="ECO:0000256" key="1">
    <source>
        <dbReference type="ARBA" id="ARBA00007358"/>
    </source>
</evidence>
<dbReference type="GO" id="GO:1990002">
    <property type="term" value="F:methylglyoxal reductase (NADPH) (acetol producing) activity"/>
    <property type="evidence" value="ECO:0007669"/>
    <property type="project" value="TreeGrafter"/>
</dbReference>
<dbReference type="OrthoDB" id="9801156at2"/>
<dbReference type="Pfam" id="PF00465">
    <property type="entry name" value="Fe-ADH"/>
    <property type="match status" value="1"/>
</dbReference>
<feature type="domain" description="Alcohol dehydrogenase iron-type/glycerol dehydrogenase GldA" evidence="3">
    <location>
        <begin position="9"/>
        <end position="175"/>
    </location>
</feature>
<dbReference type="PANTHER" id="PTHR43633:SF1">
    <property type="entry name" value="ALCOHOL DEHYDROGENASE YQHD"/>
    <property type="match status" value="1"/>
</dbReference>
<dbReference type="EMBL" id="CP030850">
    <property type="protein sequence ID" value="AXE20602.1"/>
    <property type="molecule type" value="Genomic_DNA"/>
</dbReference>
<dbReference type="GO" id="GO:0005829">
    <property type="term" value="C:cytosol"/>
    <property type="evidence" value="ECO:0007669"/>
    <property type="project" value="TreeGrafter"/>
</dbReference>
<keyword evidence="6" id="KW-1185">Reference proteome</keyword>
<organism evidence="5 6">
    <name type="scientific">Runella rosea</name>
    <dbReference type="NCBI Taxonomy" id="2259595"/>
    <lineage>
        <taxon>Bacteria</taxon>
        <taxon>Pseudomonadati</taxon>
        <taxon>Bacteroidota</taxon>
        <taxon>Cytophagia</taxon>
        <taxon>Cytophagales</taxon>
        <taxon>Spirosomataceae</taxon>
        <taxon>Runella</taxon>
    </lineage>
</organism>
<evidence type="ECO:0000313" key="6">
    <source>
        <dbReference type="Proteomes" id="UP000251993"/>
    </source>
</evidence>
<evidence type="ECO:0000259" key="4">
    <source>
        <dbReference type="Pfam" id="PF25137"/>
    </source>
</evidence>
<dbReference type="KEGG" id="run:DR864_24115"/>
<dbReference type="FunFam" id="3.40.50.1970:FF:000003">
    <property type="entry name" value="Alcohol dehydrogenase, iron-containing"/>
    <property type="match status" value="1"/>
</dbReference>
<dbReference type="SUPFAM" id="SSF56796">
    <property type="entry name" value="Dehydroquinate synthase-like"/>
    <property type="match status" value="1"/>
</dbReference>
<proteinExistence type="inferred from homology"/>
<dbReference type="InterPro" id="IPR056798">
    <property type="entry name" value="ADH_Fe_C"/>
</dbReference>
<sequence>MINFQYHNPVRIIFGKGQIAQLAKQIPTDATILITYGGGSIFKNGVYEQVKTALAGHKTVEFGGIEANPTYETLMKAVELGRAEKIDFLLAVGGGSVLDGTKFIAAAIPFTGNDPWQIVGNRAKITTALPLGAVLTLPATGSEMNYYAVISRKETHEKKGLGNPLVYPKFSILDPETTFSLPPRQIANGIADAFTHVMEQYMTYSVRAEMQDRMAEAVLLTLIDEGPKMMANPTDYDAAANVMWAATMALNGLLAAGVPTDWATHQIGHELTALHGIDHARTLAVVLPHLLEIKKDTKRDKLIQYGKRVWQLTGTDDEVVAGAIKKTAEFYESLGIPTKASAYPVTEETVQEIVKRFVERGMNFGERADITPEVVGEILELSLS</sequence>
<dbReference type="PROSITE" id="PS00060">
    <property type="entry name" value="ADH_IRON_2"/>
    <property type="match status" value="1"/>
</dbReference>
<feature type="domain" description="Fe-containing alcohol dehydrogenase-like C-terminal" evidence="4">
    <location>
        <begin position="188"/>
        <end position="380"/>
    </location>
</feature>
<dbReference type="CDD" id="cd08187">
    <property type="entry name" value="BDH"/>
    <property type="match status" value="1"/>
</dbReference>
<evidence type="ECO:0000259" key="3">
    <source>
        <dbReference type="Pfam" id="PF00465"/>
    </source>
</evidence>
<dbReference type="AlphaFoldDB" id="A0A344TPN1"/>
<dbReference type="InterPro" id="IPR044731">
    <property type="entry name" value="BDH-like"/>
</dbReference>
<dbReference type="GO" id="GO:1990362">
    <property type="term" value="F:butanol dehydrogenase (NAD+) activity"/>
    <property type="evidence" value="ECO:0007669"/>
    <property type="project" value="InterPro"/>
</dbReference>
<dbReference type="GO" id="GO:0008106">
    <property type="term" value="F:alcohol dehydrogenase (NADP+) activity"/>
    <property type="evidence" value="ECO:0007669"/>
    <property type="project" value="TreeGrafter"/>
</dbReference>
<reference evidence="5 6" key="1">
    <citation type="submission" date="2018-07" db="EMBL/GenBank/DDBJ databases">
        <title>Genome sequencing of Runella.</title>
        <authorList>
            <person name="Baek M.-G."/>
            <person name="Yi H."/>
        </authorList>
    </citation>
    <scope>NUCLEOTIDE SEQUENCE [LARGE SCALE GENOMIC DNA]</scope>
    <source>
        <strain evidence="5 6">HYN0085</strain>
    </source>
</reference>
<dbReference type="PANTHER" id="PTHR43633">
    <property type="entry name" value="ALCOHOL DEHYDROGENASE YQHD"/>
    <property type="match status" value="1"/>
</dbReference>
<protein>
    <submittedName>
        <fullName evidence="5">NADH-dependent alcohol dehydrogenase</fullName>
    </submittedName>
</protein>
<dbReference type="RefSeq" id="WP_114069365.1">
    <property type="nucleotide sequence ID" value="NZ_CP030850.1"/>
</dbReference>
<comment type="similarity">
    <text evidence="1">Belongs to the iron-containing alcohol dehydrogenase family.</text>
</comment>
<evidence type="ECO:0000256" key="2">
    <source>
        <dbReference type="ARBA" id="ARBA00023002"/>
    </source>
</evidence>
<dbReference type="Gene3D" id="1.20.1090.10">
    <property type="entry name" value="Dehydroquinate synthase-like - alpha domain"/>
    <property type="match status" value="1"/>
</dbReference>
<evidence type="ECO:0000313" key="5">
    <source>
        <dbReference type="EMBL" id="AXE20602.1"/>
    </source>
</evidence>
<gene>
    <name evidence="5" type="ORF">DR864_24115</name>
</gene>
<dbReference type="Gene3D" id="3.40.50.1970">
    <property type="match status" value="1"/>
</dbReference>
<accession>A0A344TPN1</accession>
<keyword evidence="2" id="KW-0560">Oxidoreductase</keyword>
<dbReference type="GO" id="GO:0046872">
    <property type="term" value="F:metal ion binding"/>
    <property type="evidence" value="ECO:0007669"/>
    <property type="project" value="InterPro"/>
</dbReference>
<dbReference type="InterPro" id="IPR001670">
    <property type="entry name" value="ADH_Fe/GldA"/>
</dbReference>
<dbReference type="Pfam" id="PF25137">
    <property type="entry name" value="ADH_Fe_C"/>
    <property type="match status" value="1"/>
</dbReference>
<name>A0A344TPN1_9BACT</name>
<dbReference type="PROSITE" id="PS00913">
    <property type="entry name" value="ADH_IRON_1"/>
    <property type="match status" value="1"/>
</dbReference>
<dbReference type="InterPro" id="IPR018211">
    <property type="entry name" value="ADH_Fe_CS"/>
</dbReference>
<dbReference type="Proteomes" id="UP000251993">
    <property type="component" value="Chromosome"/>
</dbReference>